<proteinExistence type="predicted"/>
<dbReference type="AlphaFoldDB" id="A0A8H3RIR8"/>
<dbReference type="EMBL" id="BLKC01000010">
    <property type="protein sequence ID" value="GFF27977.1"/>
    <property type="molecule type" value="Genomic_DNA"/>
</dbReference>
<evidence type="ECO:0000313" key="3">
    <source>
        <dbReference type="Proteomes" id="UP000465221"/>
    </source>
</evidence>
<evidence type="ECO:0000313" key="2">
    <source>
        <dbReference type="EMBL" id="GFF27977.1"/>
    </source>
</evidence>
<name>A0A8H3RIR8_9EURO</name>
<organism evidence="2 3">
    <name type="scientific">Aspergillus udagawae</name>
    <dbReference type="NCBI Taxonomy" id="91492"/>
    <lineage>
        <taxon>Eukaryota</taxon>
        <taxon>Fungi</taxon>
        <taxon>Dikarya</taxon>
        <taxon>Ascomycota</taxon>
        <taxon>Pezizomycotina</taxon>
        <taxon>Eurotiomycetes</taxon>
        <taxon>Eurotiomycetidae</taxon>
        <taxon>Eurotiales</taxon>
        <taxon>Aspergillaceae</taxon>
        <taxon>Aspergillus</taxon>
        <taxon>Aspergillus subgen. Fumigati</taxon>
    </lineage>
</organism>
<reference evidence="2 3" key="1">
    <citation type="submission" date="2020-01" db="EMBL/GenBank/DDBJ databases">
        <title>Draft genome sequence of Aspergillus udagawae IFM 46972.</title>
        <authorList>
            <person name="Takahashi H."/>
            <person name="Yaguchi T."/>
        </authorList>
    </citation>
    <scope>NUCLEOTIDE SEQUENCE [LARGE SCALE GENOMIC DNA]</scope>
    <source>
        <strain evidence="2 3">IFM 46972</strain>
    </source>
</reference>
<dbReference type="Pfam" id="PF25277">
    <property type="entry name" value="DUF7871"/>
    <property type="match status" value="1"/>
</dbReference>
<protein>
    <recommendedName>
        <fullName evidence="1">DUF7871 domain-containing protein</fullName>
    </recommendedName>
</protein>
<dbReference type="PANTHER" id="PTHR40620">
    <property type="entry name" value="RESISTANCE PROTEIN CRD2, PUTATIVE (AFU_ORTHOLOGUE AFUA_4G04318)-RELATED"/>
    <property type="match status" value="1"/>
</dbReference>
<feature type="domain" description="DUF7871" evidence="1">
    <location>
        <begin position="5"/>
        <end position="86"/>
    </location>
</feature>
<sequence>MVHPSSTCCRNSGDGSCVCAAQAKCSCGKENALHCTCNKSATENTISGPRCSCRARPAGQCTCERATTENHPVTGDACPCGKRPSSKLHRAENPYGLVTDRDIASCTCEKASAVDAAAEAIEIDFTTRA</sequence>
<gene>
    <name evidence="2" type="ORF">IFM46972_02228</name>
</gene>
<dbReference type="Proteomes" id="UP000465221">
    <property type="component" value="Unassembled WGS sequence"/>
</dbReference>
<dbReference type="PANTHER" id="PTHR40620:SF1">
    <property type="entry name" value="RESISTANCE PROTEIN CRD2, PUTATIVE (AFU_ORTHOLOGUE AFUA_4G04318)-RELATED"/>
    <property type="match status" value="1"/>
</dbReference>
<dbReference type="InterPro" id="IPR057193">
    <property type="entry name" value="DUF7871"/>
</dbReference>
<comment type="caution">
    <text evidence="2">The sequence shown here is derived from an EMBL/GenBank/DDBJ whole genome shotgun (WGS) entry which is preliminary data.</text>
</comment>
<accession>A0A8H3RIR8</accession>
<evidence type="ECO:0000259" key="1">
    <source>
        <dbReference type="Pfam" id="PF25277"/>
    </source>
</evidence>